<dbReference type="PANTHER" id="PTHR30137:SF6">
    <property type="entry name" value="LUCIFERASE-LIKE MONOOXYGENASE"/>
    <property type="match status" value="1"/>
</dbReference>
<name>A0A2A9EPY0_9MICO</name>
<dbReference type="InterPro" id="IPR011251">
    <property type="entry name" value="Luciferase-like_dom"/>
</dbReference>
<protein>
    <submittedName>
        <fullName evidence="3">Luciferase family oxidoreductase group 1</fullName>
    </submittedName>
</protein>
<dbReference type="GO" id="GO:0016705">
    <property type="term" value="F:oxidoreductase activity, acting on paired donors, with incorporation or reduction of molecular oxygen"/>
    <property type="evidence" value="ECO:0007669"/>
    <property type="project" value="InterPro"/>
</dbReference>
<evidence type="ECO:0000259" key="2">
    <source>
        <dbReference type="Pfam" id="PF00296"/>
    </source>
</evidence>
<dbReference type="SUPFAM" id="SSF51679">
    <property type="entry name" value="Bacterial luciferase-like"/>
    <property type="match status" value="1"/>
</dbReference>
<dbReference type="NCBIfam" id="TIGR03558">
    <property type="entry name" value="oxido_grp_1"/>
    <property type="match status" value="1"/>
</dbReference>
<dbReference type="InterPro" id="IPR050766">
    <property type="entry name" value="Bact_Lucif_Oxidored"/>
</dbReference>
<keyword evidence="4" id="KW-1185">Reference proteome</keyword>
<evidence type="ECO:0000256" key="1">
    <source>
        <dbReference type="ARBA" id="ARBA00007789"/>
    </source>
</evidence>
<comment type="similarity">
    <text evidence="1">To bacterial alkanal monooxygenase alpha and beta chains.</text>
</comment>
<dbReference type="Gene3D" id="3.20.20.30">
    <property type="entry name" value="Luciferase-like domain"/>
    <property type="match status" value="1"/>
</dbReference>
<gene>
    <name evidence="3" type="ORF">ATJ97_3715</name>
</gene>
<dbReference type="InterPro" id="IPR019949">
    <property type="entry name" value="CmoO-like"/>
</dbReference>
<evidence type="ECO:0000313" key="3">
    <source>
        <dbReference type="EMBL" id="PFG41167.1"/>
    </source>
</evidence>
<dbReference type="GO" id="GO:0005829">
    <property type="term" value="C:cytosol"/>
    <property type="evidence" value="ECO:0007669"/>
    <property type="project" value="TreeGrafter"/>
</dbReference>
<dbReference type="EMBL" id="PDJI01000004">
    <property type="protein sequence ID" value="PFG41167.1"/>
    <property type="molecule type" value="Genomic_DNA"/>
</dbReference>
<comment type="caution">
    <text evidence="3">The sequence shown here is derived from an EMBL/GenBank/DDBJ whole genome shotgun (WGS) entry which is preliminary data.</text>
</comment>
<dbReference type="AlphaFoldDB" id="A0A2A9EPY0"/>
<dbReference type="RefSeq" id="WP_098484971.1">
    <property type="nucleotide sequence ID" value="NZ_PDJI01000004.1"/>
</dbReference>
<reference evidence="3 4" key="1">
    <citation type="submission" date="2017-10" db="EMBL/GenBank/DDBJ databases">
        <title>Sequencing the genomes of 1000 actinobacteria strains.</title>
        <authorList>
            <person name="Klenk H.-P."/>
        </authorList>
    </citation>
    <scope>NUCLEOTIDE SEQUENCE [LARGE SCALE GENOMIC DNA]</scope>
    <source>
        <strain evidence="3 4">DSM 21838</strain>
    </source>
</reference>
<evidence type="ECO:0000313" key="4">
    <source>
        <dbReference type="Proteomes" id="UP000222106"/>
    </source>
</evidence>
<accession>A0A2A9EPY0</accession>
<dbReference type="Proteomes" id="UP000222106">
    <property type="component" value="Unassembled WGS sequence"/>
</dbReference>
<dbReference type="OrthoDB" id="9780518at2"/>
<proteinExistence type="predicted"/>
<dbReference type="InterPro" id="IPR036661">
    <property type="entry name" value="Luciferase-like_sf"/>
</dbReference>
<feature type="domain" description="Luciferase-like" evidence="2">
    <location>
        <begin position="25"/>
        <end position="294"/>
    </location>
</feature>
<dbReference type="Pfam" id="PF00296">
    <property type="entry name" value="Bac_luciferase"/>
    <property type="match status" value="1"/>
</dbReference>
<dbReference type="PANTHER" id="PTHR30137">
    <property type="entry name" value="LUCIFERASE-LIKE MONOOXYGENASE"/>
    <property type="match status" value="1"/>
</dbReference>
<sequence length="334" mass="35436">MALLDVPLSLLDRSRTRAGEPDALALLSTIERARLAEELGYHRFWVAEHHAVPGIASGSPAVLAAAVAARTSQIRVGSGGVMLPNHAPIVVAEQFAVLESLHPGRIDLGIGRSLGFSAPMREELRAHDADPERFLDDVAAVRAFLDGRGRVTATPRLATPPPVFLLAGGRGLSLAARAGLPVAVGGPVLDDPGPLDEYRREVAAAGGEPYVIASVTVMIADTEEAARDLLLPEAWALAASRSTGAFPPLEDVGSVRERTLTPKQRTAVERFLSSAVHGTAEQVAERLTDLVRRTRADEVMATTATFDRAEQSRADTALASLFAPSSRNRVPVPR</sequence>
<organism evidence="3 4">
    <name type="scientific">Georgenia soli</name>
    <dbReference type="NCBI Taxonomy" id="638953"/>
    <lineage>
        <taxon>Bacteria</taxon>
        <taxon>Bacillati</taxon>
        <taxon>Actinomycetota</taxon>
        <taxon>Actinomycetes</taxon>
        <taxon>Micrococcales</taxon>
        <taxon>Bogoriellaceae</taxon>
        <taxon>Georgenia</taxon>
    </lineage>
</organism>